<evidence type="ECO:0000313" key="4">
    <source>
        <dbReference type="Proteomes" id="UP000005012"/>
    </source>
</evidence>
<dbReference type="EMBL" id="CP003488">
    <property type="protein sequence ID" value="AFH92094.1"/>
    <property type="molecule type" value="Genomic_DNA"/>
</dbReference>
<gene>
    <name evidence="3" type="ordered locus">S70_00970</name>
</gene>
<name>A0A140NED4_PROSM</name>
<dbReference type="KEGG" id="psi:S70_00970"/>
<sequence length="108" mass="12163">MNNKISAIALAEQLGERLKQARLNQNLTQSEVAEFAGVARKTVINAEKGKAQLEIFIAIMQALNLTEQLDLFLPSKPISPIQLAKLQGKKRQRASGQRQENEEEHIEW</sequence>
<dbReference type="SMART" id="SM00530">
    <property type="entry name" value="HTH_XRE"/>
    <property type="match status" value="1"/>
</dbReference>
<dbReference type="InterPro" id="IPR001387">
    <property type="entry name" value="Cro/C1-type_HTH"/>
</dbReference>
<dbReference type="PATRIC" id="fig|1157951.4.peg.197"/>
<proteinExistence type="predicted"/>
<dbReference type="Proteomes" id="UP000005012">
    <property type="component" value="Chromosome"/>
</dbReference>
<dbReference type="SUPFAM" id="SSF47413">
    <property type="entry name" value="lambda repressor-like DNA-binding domains"/>
    <property type="match status" value="1"/>
</dbReference>
<reference evidence="3 4" key="1">
    <citation type="journal article" date="2012" name="J. Bacteriol.">
        <title>Complete Genome Sequence of Providencia stuartii Clinical Isolate MRSN 2154.</title>
        <authorList>
            <person name="Clifford R.J."/>
            <person name="Hang J."/>
            <person name="Riley M.C."/>
            <person name="Onmus-Leone F."/>
            <person name="Kuschner R.A."/>
            <person name="Lesho E.P."/>
            <person name="Waterman P.E."/>
        </authorList>
    </citation>
    <scope>NUCLEOTIDE SEQUENCE [LARGE SCALE GENOMIC DNA]</scope>
    <source>
        <strain evidence="3 4">MRSN 2154</strain>
    </source>
</reference>
<dbReference type="HOGENOM" id="CLU_153788_0_3_6"/>
<dbReference type="CDD" id="cd00093">
    <property type="entry name" value="HTH_XRE"/>
    <property type="match status" value="1"/>
</dbReference>
<dbReference type="Gene3D" id="1.10.260.40">
    <property type="entry name" value="lambda repressor-like DNA-binding domains"/>
    <property type="match status" value="1"/>
</dbReference>
<dbReference type="PROSITE" id="PS50943">
    <property type="entry name" value="HTH_CROC1"/>
    <property type="match status" value="1"/>
</dbReference>
<dbReference type="OrthoDB" id="5593110at2"/>
<evidence type="ECO:0000256" key="1">
    <source>
        <dbReference type="SAM" id="MobiDB-lite"/>
    </source>
</evidence>
<dbReference type="InterPro" id="IPR010982">
    <property type="entry name" value="Lambda_DNA-bd_dom_sf"/>
</dbReference>
<evidence type="ECO:0000313" key="3">
    <source>
        <dbReference type="EMBL" id="AFH92094.1"/>
    </source>
</evidence>
<protein>
    <submittedName>
        <fullName evidence="3">Transcriptional regulator</fullName>
    </submittedName>
</protein>
<accession>A0A140NED4</accession>
<feature type="domain" description="HTH cro/C1-type" evidence="2">
    <location>
        <begin position="18"/>
        <end position="69"/>
    </location>
</feature>
<organism evidence="3 4">
    <name type="scientific">Providencia stuartii (strain MRSN 2154)</name>
    <dbReference type="NCBI Taxonomy" id="1157951"/>
    <lineage>
        <taxon>Bacteria</taxon>
        <taxon>Pseudomonadati</taxon>
        <taxon>Pseudomonadota</taxon>
        <taxon>Gammaproteobacteria</taxon>
        <taxon>Enterobacterales</taxon>
        <taxon>Morganellaceae</taxon>
        <taxon>Providencia</taxon>
    </lineage>
</organism>
<dbReference type="GeneID" id="93519069"/>
<dbReference type="Pfam" id="PF01381">
    <property type="entry name" value="HTH_3"/>
    <property type="match status" value="1"/>
</dbReference>
<dbReference type="AlphaFoldDB" id="A0A140NED4"/>
<reference evidence="4" key="2">
    <citation type="submission" date="2012-04" db="EMBL/GenBank/DDBJ databases">
        <title>Complete genome sequence of Providencia stuartii clinical isolate MRSN 2154.</title>
        <authorList>
            <person name="Clifford R.J."/>
            <person name="Hang J."/>
            <person name="Riley M.C."/>
            <person name="Onmus-Leone F."/>
            <person name="Kuschner R.A."/>
            <person name="Lesho E.P."/>
            <person name="Waterman P.E."/>
        </authorList>
    </citation>
    <scope>NUCLEOTIDE SEQUENCE [LARGE SCALE GENOMIC DNA]</scope>
    <source>
        <strain evidence="4">MRSN 2154</strain>
    </source>
</reference>
<feature type="region of interest" description="Disordered" evidence="1">
    <location>
        <begin position="87"/>
        <end position="108"/>
    </location>
</feature>
<evidence type="ECO:0000259" key="2">
    <source>
        <dbReference type="PROSITE" id="PS50943"/>
    </source>
</evidence>
<dbReference type="GO" id="GO:0003677">
    <property type="term" value="F:DNA binding"/>
    <property type="evidence" value="ECO:0007669"/>
    <property type="project" value="InterPro"/>
</dbReference>
<dbReference type="RefSeq" id="WP_014656096.1">
    <property type="nucleotide sequence ID" value="NC_017731.1"/>
</dbReference>